<dbReference type="GO" id="GO:0003677">
    <property type="term" value="F:DNA binding"/>
    <property type="evidence" value="ECO:0007669"/>
    <property type="project" value="UniProtKB-KW"/>
</dbReference>
<evidence type="ECO:0000313" key="7">
    <source>
        <dbReference type="EMBL" id="MBB4736110.1"/>
    </source>
</evidence>
<evidence type="ECO:0000313" key="8">
    <source>
        <dbReference type="Proteomes" id="UP000540191"/>
    </source>
</evidence>
<proteinExistence type="inferred from homology"/>
<reference evidence="7 8" key="1">
    <citation type="submission" date="2020-08" db="EMBL/GenBank/DDBJ databases">
        <title>Sequencing the genomes of 1000 actinobacteria strains.</title>
        <authorList>
            <person name="Klenk H.-P."/>
        </authorList>
    </citation>
    <scope>NUCLEOTIDE SEQUENCE [LARGE SCALE GENOMIC DNA]</scope>
    <source>
        <strain evidence="7 8">DSM 23974</strain>
    </source>
</reference>
<dbReference type="PROSITE" id="PS50931">
    <property type="entry name" value="HTH_LYSR"/>
    <property type="match status" value="1"/>
</dbReference>
<dbReference type="SUPFAM" id="SSF53850">
    <property type="entry name" value="Periplasmic binding protein-like II"/>
    <property type="match status" value="1"/>
</dbReference>
<comment type="similarity">
    <text evidence="1">Belongs to the LysR transcriptional regulatory family.</text>
</comment>
<evidence type="ECO:0000259" key="6">
    <source>
        <dbReference type="PROSITE" id="PS50931"/>
    </source>
</evidence>
<evidence type="ECO:0000256" key="1">
    <source>
        <dbReference type="ARBA" id="ARBA00009437"/>
    </source>
</evidence>
<dbReference type="Gene3D" id="1.10.10.10">
    <property type="entry name" value="Winged helix-like DNA-binding domain superfamily/Winged helix DNA-binding domain"/>
    <property type="match status" value="1"/>
</dbReference>
<keyword evidence="3" id="KW-0238">DNA-binding</keyword>
<name>A0A7W7M3X6_9MICC</name>
<gene>
    <name evidence="7" type="ORF">HDA30_001618</name>
</gene>
<evidence type="ECO:0000256" key="3">
    <source>
        <dbReference type="ARBA" id="ARBA00023125"/>
    </source>
</evidence>
<dbReference type="InterPro" id="IPR005119">
    <property type="entry name" value="LysR_subst-bd"/>
</dbReference>
<dbReference type="Pfam" id="PF00126">
    <property type="entry name" value="HTH_1"/>
    <property type="match status" value="1"/>
</dbReference>
<dbReference type="AlphaFoldDB" id="A0A7W7M3X6"/>
<dbReference type="NCBIfam" id="TIGR03298">
    <property type="entry name" value="argP"/>
    <property type="match status" value="1"/>
</dbReference>
<dbReference type="GO" id="GO:0003700">
    <property type="term" value="F:DNA-binding transcription factor activity"/>
    <property type="evidence" value="ECO:0007669"/>
    <property type="project" value="InterPro"/>
</dbReference>
<dbReference type="InterPro" id="IPR036388">
    <property type="entry name" value="WH-like_DNA-bd_sf"/>
</dbReference>
<dbReference type="Proteomes" id="UP000540191">
    <property type="component" value="Unassembled WGS sequence"/>
</dbReference>
<sequence>MNSDHLRALAAAVDHGTFDAAADSLRISGSAFSQRIRALERHIGQPLLRRTVPVSATDAGEHLLRLARQSIALEDETLSALGVGRTGRTPMPVAVNADSLETWFLGVLQRAATWDDVALTVHAEDQAHTATLLREGTVMGAVTATPEPVSGCVAVPLGTMRYHPVATRFLAELHADSLGRPDLTRMPVVNYGPRDSLQHRVLAHAALGSPPHHVIPSVAGYLHAVTRGLGWGMLPASQISDTVAAGTHPDLMVLPTLDSVDVPLFWQRWSSGPGSLDRLTEAVLSCADAMR</sequence>
<accession>A0A7W7M3X6</accession>
<dbReference type="SUPFAM" id="SSF46785">
    <property type="entry name" value="Winged helix' DNA-binding domain"/>
    <property type="match status" value="1"/>
</dbReference>
<evidence type="ECO:0000256" key="2">
    <source>
        <dbReference type="ARBA" id="ARBA00023015"/>
    </source>
</evidence>
<dbReference type="InterPro" id="IPR036390">
    <property type="entry name" value="WH_DNA-bd_sf"/>
</dbReference>
<keyword evidence="8" id="KW-1185">Reference proteome</keyword>
<dbReference type="Pfam" id="PF03466">
    <property type="entry name" value="LysR_substrate"/>
    <property type="match status" value="1"/>
</dbReference>
<evidence type="ECO:0000256" key="5">
    <source>
        <dbReference type="ARBA" id="ARBA00023163"/>
    </source>
</evidence>
<protein>
    <submittedName>
        <fullName evidence="7">LysR family transcriptional regulator (Chromosome initiation inhibitor)</fullName>
    </submittedName>
</protein>
<dbReference type="InterPro" id="IPR017685">
    <property type="entry name" value="ArgP"/>
</dbReference>
<feature type="domain" description="HTH lysR-type" evidence="6">
    <location>
        <begin position="1"/>
        <end position="57"/>
    </location>
</feature>
<dbReference type="NCBIfam" id="NF002964">
    <property type="entry name" value="PRK03635.1"/>
    <property type="match status" value="1"/>
</dbReference>
<keyword evidence="5" id="KW-0804">Transcription</keyword>
<dbReference type="PANTHER" id="PTHR30579:SF2">
    <property type="entry name" value="HTH-TYPE TRANSCRIPTIONAL REGULATOR ARGP"/>
    <property type="match status" value="1"/>
</dbReference>
<dbReference type="InterPro" id="IPR000847">
    <property type="entry name" value="LysR_HTH_N"/>
</dbReference>
<comment type="caution">
    <text evidence="7">The sequence shown here is derived from an EMBL/GenBank/DDBJ whole genome shotgun (WGS) entry which is preliminary data.</text>
</comment>
<dbReference type="PANTHER" id="PTHR30579">
    <property type="entry name" value="TRANSCRIPTIONAL REGULATOR"/>
    <property type="match status" value="1"/>
</dbReference>
<dbReference type="EMBL" id="JACHNA010000001">
    <property type="protein sequence ID" value="MBB4736110.1"/>
    <property type="molecule type" value="Genomic_DNA"/>
</dbReference>
<keyword evidence="2" id="KW-0805">Transcription regulation</keyword>
<organism evidence="7 8">
    <name type="scientific">Micrococcus cohnii</name>
    <dbReference type="NCBI Taxonomy" id="993416"/>
    <lineage>
        <taxon>Bacteria</taxon>
        <taxon>Bacillati</taxon>
        <taxon>Actinomycetota</taxon>
        <taxon>Actinomycetes</taxon>
        <taxon>Micrococcales</taxon>
        <taxon>Micrococcaceae</taxon>
        <taxon>Micrococcus</taxon>
    </lineage>
</organism>
<dbReference type="Gene3D" id="3.40.190.290">
    <property type="match status" value="1"/>
</dbReference>
<dbReference type="InterPro" id="IPR050176">
    <property type="entry name" value="LTTR"/>
</dbReference>
<evidence type="ECO:0000256" key="4">
    <source>
        <dbReference type="ARBA" id="ARBA00023159"/>
    </source>
</evidence>
<dbReference type="RefSeq" id="WP_158496274.1">
    <property type="nucleotide sequence ID" value="NZ_JACHNA010000001.1"/>
</dbReference>
<keyword evidence="4" id="KW-0010">Activator</keyword>